<dbReference type="OrthoDB" id="25597at2759"/>
<evidence type="ECO:0000313" key="2">
    <source>
        <dbReference type="Proteomes" id="UP000014680"/>
    </source>
</evidence>
<protein>
    <submittedName>
        <fullName evidence="1">Uncharacterized protein</fullName>
    </submittedName>
</protein>
<dbReference type="Proteomes" id="UP000014680">
    <property type="component" value="Unassembled WGS sequence"/>
</dbReference>
<dbReference type="RefSeq" id="XP_004261784.1">
    <property type="nucleotide sequence ID" value="XM_004261736.1"/>
</dbReference>
<reference evidence="1 2" key="1">
    <citation type="submission" date="2012-10" db="EMBL/GenBank/DDBJ databases">
        <authorList>
            <person name="Zafar N."/>
            <person name="Inman J."/>
            <person name="Hall N."/>
            <person name="Lorenzi H."/>
            <person name="Caler E."/>
        </authorList>
    </citation>
    <scope>NUCLEOTIDE SEQUENCE [LARGE SCALE GENOMIC DNA]</scope>
    <source>
        <strain evidence="1 2">IP1</strain>
    </source>
</reference>
<sequence>MQTPSAFRPVTQQTRSYYTIMVSANEDPVNNSLEKVLLPPKKLSAAQPTNLRTKAVKKIDRNWTLNSTKYVMLKYRHWQLVHRRSVTFVDLLNSMSNDLQKYFYLKKSPSQIKDKINNTKAGYISLLDTIKTEKTGEASVSSNTSSKKIPNDVFFFVDRFYNAQRSVFAEDVVAEIDITLKDEKQKLHLMIH</sequence>
<accession>A0A0A1UEX4</accession>
<name>A0A0A1UEX4_ENTIV</name>
<organism evidence="1 2">
    <name type="scientific">Entamoeba invadens IP1</name>
    <dbReference type="NCBI Taxonomy" id="370355"/>
    <lineage>
        <taxon>Eukaryota</taxon>
        <taxon>Amoebozoa</taxon>
        <taxon>Evosea</taxon>
        <taxon>Archamoebae</taxon>
        <taxon>Mastigamoebida</taxon>
        <taxon>Entamoebidae</taxon>
        <taxon>Entamoeba</taxon>
    </lineage>
</organism>
<proteinExistence type="predicted"/>
<evidence type="ECO:0000313" key="1">
    <source>
        <dbReference type="EMBL" id="ELP95013.1"/>
    </source>
</evidence>
<keyword evidence="2" id="KW-1185">Reference proteome</keyword>
<dbReference type="EMBL" id="KB206169">
    <property type="protein sequence ID" value="ELP95013.1"/>
    <property type="molecule type" value="Genomic_DNA"/>
</dbReference>
<dbReference type="OMA" id="NSTKYVM"/>
<dbReference type="AlphaFoldDB" id="A0A0A1UEX4"/>
<dbReference type="GeneID" id="14893803"/>
<dbReference type="KEGG" id="eiv:EIN_252170"/>
<dbReference type="VEuPathDB" id="AmoebaDB:EIN_252170"/>
<gene>
    <name evidence="1" type="ORF">EIN_252170</name>
</gene>